<dbReference type="EnsemblMetazoa" id="SMAR006322-RA">
    <property type="protein sequence ID" value="SMAR006322-PA"/>
    <property type="gene ID" value="SMAR006322"/>
</dbReference>
<dbReference type="PANTHER" id="PTHR11370:SF4">
    <property type="entry name" value="DNA-REPAIR PROTEIN XRCC1 N-TERMINAL DOMAIN-CONTAINING PROTEIN"/>
    <property type="match status" value="1"/>
</dbReference>
<reference evidence="3" key="2">
    <citation type="submission" date="2015-02" db="UniProtKB">
        <authorList>
            <consortium name="EnsemblMetazoa"/>
        </authorList>
    </citation>
    <scope>IDENTIFICATION</scope>
</reference>
<dbReference type="PANTHER" id="PTHR11370">
    <property type="entry name" value="DNA-REPAIR PROTEIN XRCC1"/>
    <property type="match status" value="1"/>
</dbReference>
<sequence>MAPINLAFVVNFTSQDDNFPAENLLYGMRRWQNAPNVKVATTEVEIQFANKQKISHIDVGNYGSANLRIQVGRSSWPRDREFVTFLPTVHLMSPSECRQNINRLTVRMFGEEHFDEKIRSEMWDRVRILCHQPYRPDVPFGLSFIKFHSLAEGGNSNGVDDVQNRVEEEQLSLFERLRATSVKKEPEQQVYSRSARLVLMNSPASTSSMQNLDRSREIGNSNALPSSETSITPHRTLKTTRKRSSSPDNNKSKKQNTKDDENSPNDLSCDQPGPSATLAAKEISLKDSHEDSVLCPVCSEPIARSFIDYHVNLCLDFGM</sequence>
<evidence type="ECO:0000259" key="2">
    <source>
        <dbReference type="Pfam" id="PF01834"/>
    </source>
</evidence>
<dbReference type="GO" id="GO:0000012">
    <property type="term" value="P:single strand break repair"/>
    <property type="evidence" value="ECO:0007669"/>
    <property type="project" value="InterPro"/>
</dbReference>
<dbReference type="Gene3D" id="2.60.120.260">
    <property type="entry name" value="Galactose-binding domain-like"/>
    <property type="match status" value="1"/>
</dbReference>
<name>T1IYL1_STRMM</name>
<dbReference type="InterPro" id="IPR008979">
    <property type="entry name" value="Galactose-bd-like_sf"/>
</dbReference>
<feature type="region of interest" description="Disordered" evidence="1">
    <location>
        <begin position="202"/>
        <end position="275"/>
    </location>
</feature>
<dbReference type="GO" id="GO:0006284">
    <property type="term" value="P:base-excision repair"/>
    <property type="evidence" value="ECO:0007669"/>
    <property type="project" value="TreeGrafter"/>
</dbReference>
<dbReference type="SUPFAM" id="SSF49785">
    <property type="entry name" value="Galactose-binding domain-like"/>
    <property type="match status" value="1"/>
</dbReference>
<feature type="compositionally biased region" description="Basic residues" evidence="1">
    <location>
        <begin position="235"/>
        <end position="244"/>
    </location>
</feature>
<dbReference type="Proteomes" id="UP000014500">
    <property type="component" value="Unassembled WGS sequence"/>
</dbReference>
<proteinExistence type="predicted"/>
<protein>
    <recommendedName>
        <fullName evidence="2">DNA-repair protein Xrcc1 N-terminal domain-containing protein</fullName>
    </recommendedName>
</protein>
<feature type="domain" description="DNA-repair protein Xrcc1 N-terminal" evidence="2">
    <location>
        <begin position="1"/>
        <end position="147"/>
    </location>
</feature>
<evidence type="ECO:0000313" key="3">
    <source>
        <dbReference type="EnsemblMetazoa" id="SMAR006322-PA"/>
    </source>
</evidence>
<evidence type="ECO:0000256" key="1">
    <source>
        <dbReference type="SAM" id="MobiDB-lite"/>
    </source>
</evidence>
<reference evidence="4" key="1">
    <citation type="submission" date="2011-05" db="EMBL/GenBank/DDBJ databases">
        <authorList>
            <person name="Richards S.R."/>
            <person name="Qu J."/>
            <person name="Jiang H."/>
            <person name="Jhangiani S.N."/>
            <person name="Agravi P."/>
            <person name="Goodspeed R."/>
            <person name="Gross S."/>
            <person name="Mandapat C."/>
            <person name="Jackson L."/>
            <person name="Mathew T."/>
            <person name="Pu L."/>
            <person name="Thornton R."/>
            <person name="Saada N."/>
            <person name="Wilczek-Boney K.B."/>
            <person name="Lee S."/>
            <person name="Kovar C."/>
            <person name="Wu Y."/>
            <person name="Scherer S.E."/>
            <person name="Worley K.C."/>
            <person name="Muzny D.M."/>
            <person name="Gibbs R."/>
        </authorList>
    </citation>
    <scope>NUCLEOTIDE SEQUENCE</scope>
    <source>
        <strain evidence="4">Brora</strain>
    </source>
</reference>
<keyword evidence="4" id="KW-1185">Reference proteome</keyword>
<dbReference type="AlphaFoldDB" id="T1IYL1"/>
<feature type="compositionally biased region" description="Polar residues" evidence="1">
    <location>
        <begin position="202"/>
        <end position="233"/>
    </location>
</feature>
<dbReference type="EMBL" id="AFFK01020314">
    <property type="status" value="NOT_ANNOTATED_CDS"/>
    <property type="molecule type" value="Genomic_DNA"/>
</dbReference>
<dbReference type="eggNOG" id="ENOG502RXNH">
    <property type="taxonomic scope" value="Eukaryota"/>
</dbReference>
<dbReference type="Pfam" id="PF01834">
    <property type="entry name" value="XRCC1_N"/>
    <property type="match status" value="1"/>
</dbReference>
<organism evidence="3 4">
    <name type="scientific">Strigamia maritima</name>
    <name type="common">European centipede</name>
    <name type="synonym">Geophilus maritimus</name>
    <dbReference type="NCBI Taxonomy" id="126957"/>
    <lineage>
        <taxon>Eukaryota</taxon>
        <taxon>Metazoa</taxon>
        <taxon>Ecdysozoa</taxon>
        <taxon>Arthropoda</taxon>
        <taxon>Myriapoda</taxon>
        <taxon>Chilopoda</taxon>
        <taxon>Pleurostigmophora</taxon>
        <taxon>Geophilomorpha</taxon>
        <taxon>Linotaeniidae</taxon>
        <taxon>Strigamia</taxon>
    </lineage>
</organism>
<evidence type="ECO:0000313" key="4">
    <source>
        <dbReference type="Proteomes" id="UP000014500"/>
    </source>
</evidence>
<dbReference type="GO" id="GO:0005634">
    <property type="term" value="C:nucleus"/>
    <property type="evidence" value="ECO:0007669"/>
    <property type="project" value="InterPro"/>
</dbReference>
<dbReference type="PhylomeDB" id="T1IYL1"/>
<dbReference type="FunFam" id="2.60.120.260:FF:000025">
    <property type="entry name" value="DNA repair protein XRCC1 isoform X1"/>
    <property type="match status" value="1"/>
</dbReference>
<accession>T1IYL1</accession>
<dbReference type="HOGENOM" id="CLU_054143_0_0_1"/>
<dbReference type="OMA" id="LCPICAG"/>
<dbReference type="InterPro" id="IPR002706">
    <property type="entry name" value="Xrcc1_N"/>
</dbReference>
<dbReference type="GO" id="GO:0003684">
    <property type="term" value="F:damaged DNA binding"/>
    <property type="evidence" value="ECO:0007669"/>
    <property type="project" value="InterPro"/>
</dbReference>
<dbReference type="STRING" id="126957.T1IYL1"/>